<accession>A0A454HJI2</accession>
<dbReference type="InterPro" id="IPR029063">
    <property type="entry name" value="SAM-dependent_MTases_sf"/>
</dbReference>
<organism evidence="4 5">
    <name type="scientific">Blautia obeum</name>
    <dbReference type="NCBI Taxonomy" id="40520"/>
    <lineage>
        <taxon>Bacteria</taxon>
        <taxon>Bacillati</taxon>
        <taxon>Bacillota</taxon>
        <taxon>Clostridia</taxon>
        <taxon>Lachnospirales</taxon>
        <taxon>Lachnospiraceae</taxon>
        <taxon>Blautia</taxon>
    </lineage>
</organism>
<proteinExistence type="predicted"/>
<name>A0A454HJI2_9FIRM</name>
<evidence type="ECO:0000313" key="4">
    <source>
        <dbReference type="EMBL" id="RHC09061.1"/>
    </source>
</evidence>
<comment type="caution">
    <text evidence="4">The sequence shown here is derived from an EMBL/GenBank/DDBJ whole genome shotgun (WGS) entry which is preliminary data.</text>
</comment>
<keyword evidence="2" id="KW-0808">Transferase</keyword>
<dbReference type="Pfam" id="PF00145">
    <property type="entry name" value="DNA_methylase"/>
    <property type="match status" value="1"/>
</dbReference>
<protein>
    <submittedName>
        <fullName evidence="4">Uncharacterized protein</fullName>
    </submittedName>
</protein>
<keyword evidence="1" id="KW-0489">Methyltransferase</keyword>
<dbReference type="GO" id="GO:0008168">
    <property type="term" value="F:methyltransferase activity"/>
    <property type="evidence" value="ECO:0007669"/>
    <property type="project" value="UniProtKB-KW"/>
</dbReference>
<evidence type="ECO:0000256" key="1">
    <source>
        <dbReference type="ARBA" id="ARBA00022603"/>
    </source>
</evidence>
<dbReference type="SUPFAM" id="SSF53335">
    <property type="entry name" value="S-adenosyl-L-methionine-dependent methyltransferases"/>
    <property type="match status" value="1"/>
</dbReference>
<dbReference type="GO" id="GO:0009307">
    <property type="term" value="P:DNA restriction-modification system"/>
    <property type="evidence" value="ECO:0007669"/>
    <property type="project" value="UniProtKB-KW"/>
</dbReference>
<dbReference type="EMBL" id="QSHL01000002">
    <property type="protein sequence ID" value="RHC09061.1"/>
    <property type="molecule type" value="Genomic_DNA"/>
</dbReference>
<evidence type="ECO:0000256" key="2">
    <source>
        <dbReference type="ARBA" id="ARBA00022679"/>
    </source>
</evidence>
<dbReference type="GO" id="GO:0032259">
    <property type="term" value="P:methylation"/>
    <property type="evidence" value="ECO:0007669"/>
    <property type="project" value="UniProtKB-KW"/>
</dbReference>
<gene>
    <name evidence="4" type="ORF">DW859_03465</name>
</gene>
<reference evidence="4 5" key="1">
    <citation type="submission" date="2018-08" db="EMBL/GenBank/DDBJ databases">
        <title>A genome reference for cultivated species of the human gut microbiota.</title>
        <authorList>
            <person name="Zou Y."/>
            <person name="Xue W."/>
            <person name="Luo G."/>
        </authorList>
    </citation>
    <scope>NUCLEOTIDE SEQUENCE [LARGE SCALE GENOMIC DNA]</scope>
    <source>
        <strain evidence="4 5">AM37-4AC</strain>
    </source>
</reference>
<sequence>MKIIWKDECMENKVIILGAGIGAMTMGFENAGCSVVAAYERDRRAIELYKKNISGEINELDQLGTSNLEDVPDIDILACDFYRDLSIVGRNPQNATDINNAIQFILDYRKPKIICFFIPRACLKWEKFVQLLGNINNRGYDYKYKQIYTEQATGLPITEKRVYLVAIHRSLGDVFEFPCFDEKKMFSLEEILENKPVEEFYRKVNCNCVNEISTKDTFFCWKQNKYIESDLADTNLIKIPLVRNEKVIRKITHRELARLKNLPDDYQLDTRNKAWMYRQLMYAPNTKIMEQIASEIGNTLKRNILQKSNMMREQTFAELFRRYLIAKCKNIVEEKLCDFKCNVDGKDICFELKIYNSDYAIEKNIKRACERLLRLKGDNLILVIGNVVSKEIKANCFEVYGIHIWDVKNLLWLFEEFSDIKNEFISLLTYSIDDLQLEIPEPQLFEEKQIEKRERTWEERLKNIQPGKEFFKEYEKICTEILKNILGEYLGLWAVQEHSNEELYCFDLCCKIKNGVDQDFFNTIQNYFNTKYIVFEFKNYKEKITQREIYTTEKYLYKKALRSVAIIVSREGASRNALLAAKGCLRENGKLILCLSDKDLNELIHIKEKGEQPTAEFFEAMLDDILIHLEK</sequence>
<evidence type="ECO:0000256" key="3">
    <source>
        <dbReference type="ARBA" id="ARBA00022747"/>
    </source>
</evidence>
<dbReference type="InterPro" id="IPR001525">
    <property type="entry name" value="C5_MeTfrase"/>
</dbReference>
<dbReference type="AlphaFoldDB" id="A0A454HJI2"/>
<keyword evidence="3" id="KW-0680">Restriction system</keyword>
<dbReference type="Gene3D" id="3.40.50.150">
    <property type="entry name" value="Vaccinia Virus protein VP39"/>
    <property type="match status" value="1"/>
</dbReference>
<dbReference type="Proteomes" id="UP000265808">
    <property type="component" value="Unassembled WGS sequence"/>
</dbReference>
<evidence type="ECO:0000313" key="5">
    <source>
        <dbReference type="Proteomes" id="UP000265808"/>
    </source>
</evidence>